<evidence type="ECO:0000256" key="4">
    <source>
        <dbReference type="ARBA" id="ARBA00022692"/>
    </source>
</evidence>
<dbReference type="InterPro" id="IPR050882">
    <property type="entry name" value="Prepilin_peptidase/N-MTase"/>
</dbReference>
<dbReference type="GO" id="GO:0004190">
    <property type="term" value="F:aspartic-type endopeptidase activity"/>
    <property type="evidence" value="ECO:0007669"/>
    <property type="project" value="InterPro"/>
</dbReference>
<dbReference type="Gene3D" id="1.20.120.1220">
    <property type="match status" value="1"/>
</dbReference>
<evidence type="ECO:0000256" key="5">
    <source>
        <dbReference type="ARBA" id="ARBA00022989"/>
    </source>
</evidence>
<feature type="transmembrane region" description="Helical" evidence="7">
    <location>
        <begin position="110"/>
        <end position="135"/>
    </location>
</feature>
<evidence type="ECO:0000256" key="3">
    <source>
        <dbReference type="ARBA" id="ARBA00022475"/>
    </source>
</evidence>
<evidence type="ECO:0000256" key="7">
    <source>
        <dbReference type="SAM" id="Phobius"/>
    </source>
</evidence>
<evidence type="ECO:0000259" key="9">
    <source>
        <dbReference type="Pfam" id="PF06750"/>
    </source>
</evidence>
<evidence type="ECO:0000256" key="6">
    <source>
        <dbReference type="ARBA" id="ARBA00023136"/>
    </source>
</evidence>
<evidence type="ECO:0008006" key="12">
    <source>
        <dbReference type="Google" id="ProtNLM"/>
    </source>
</evidence>
<comment type="subcellular location">
    <subcellularLocation>
        <location evidence="1">Cell membrane</location>
        <topology evidence="1">Multi-pass membrane protein</topology>
    </subcellularLocation>
</comment>
<evidence type="ECO:0000313" key="10">
    <source>
        <dbReference type="EMBL" id="OGM11463.1"/>
    </source>
</evidence>
<feature type="transmembrane region" description="Helical" evidence="7">
    <location>
        <begin position="75"/>
        <end position="95"/>
    </location>
</feature>
<dbReference type="GO" id="GO:0006465">
    <property type="term" value="P:signal peptide processing"/>
    <property type="evidence" value="ECO:0007669"/>
    <property type="project" value="TreeGrafter"/>
</dbReference>
<name>A0A1F7X911_9BACT</name>
<dbReference type="InterPro" id="IPR010627">
    <property type="entry name" value="Prepilin_pept_A24_N"/>
</dbReference>
<proteinExistence type="inferred from homology"/>
<keyword evidence="3" id="KW-1003">Cell membrane</keyword>
<feature type="transmembrane region" description="Helical" evidence="7">
    <location>
        <begin position="238"/>
        <end position="258"/>
    </location>
</feature>
<protein>
    <recommendedName>
        <fullName evidence="12">Prepilin peptidase</fullName>
    </recommendedName>
</protein>
<gene>
    <name evidence="10" type="ORF">A2Z22_00230</name>
</gene>
<sequence length="275" mass="31008">MDYLFFLFFIFLTGLVIGSFLGAYTYRAPLSKTIKRGRSFCPKCKKKIIWYDNIPLLSFLLLKGKCRNCQQNISLRYPLIELSTGIMFFLIAYFLGNCAVGPKSNNLCHFYGILGAQALPFLLLITSFFIVILVVDFENKIILDENIFLLFVIAFVVFLLSSTPTLGLRLFSAFASALFLLTIHLITKGKGMGLGDVKLAVIAGLILNIPNIIIWLYLSFILGAVIGIFLIVIKKARFGRQIPFAPFLVSSFFITLLWGDKLGKLFFPFLTLFDK</sequence>
<comment type="similarity">
    <text evidence="2">Belongs to the peptidase A24 family.</text>
</comment>
<feature type="domain" description="Prepilin peptidase A24 N-terminal" evidence="9">
    <location>
        <begin position="12"/>
        <end position="93"/>
    </location>
</feature>
<evidence type="ECO:0000256" key="2">
    <source>
        <dbReference type="ARBA" id="ARBA00005801"/>
    </source>
</evidence>
<dbReference type="PANTHER" id="PTHR30487:SF0">
    <property type="entry name" value="PREPILIN LEADER PEPTIDASE_N-METHYLTRANSFERASE-RELATED"/>
    <property type="match status" value="1"/>
</dbReference>
<dbReference type="AlphaFoldDB" id="A0A1F7X911"/>
<feature type="transmembrane region" description="Helical" evidence="7">
    <location>
        <begin position="6"/>
        <end position="26"/>
    </location>
</feature>
<dbReference type="Proteomes" id="UP000177053">
    <property type="component" value="Unassembled WGS sequence"/>
</dbReference>
<dbReference type="Pfam" id="PF06750">
    <property type="entry name" value="A24_N_bact"/>
    <property type="match status" value="1"/>
</dbReference>
<keyword evidence="4 7" id="KW-0812">Transmembrane</keyword>
<feature type="domain" description="Prepilin type IV endopeptidase peptidase" evidence="8">
    <location>
        <begin position="123"/>
        <end position="228"/>
    </location>
</feature>
<dbReference type="PANTHER" id="PTHR30487">
    <property type="entry name" value="TYPE 4 PREPILIN-LIKE PROTEINS LEADER PEPTIDE-PROCESSING ENZYME"/>
    <property type="match status" value="1"/>
</dbReference>
<evidence type="ECO:0000259" key="8">
    <source>
        <dbReference type="Pfam" id="PF01478"/>
    </source>
</evidence>
<dbReference type="GO" id="GO:0005886">
    <property type="term" value="C:plasma membrane"/>
    <property type="evidence" value="ECO:0007669"/>
    <property type="project" value="UniProtKB-SubCell"/>
</dbReference>
<keyword evidence="5 7" id="KW-1133">Transmembrane helix</keyword>
<reference evidence="10 11" key="1">
    <citation type="journal article" date="2016" name="Nat. Commun.">
        <title>Thousands of microbial genomes shed light on interconnected biogeochemical processes in an aquifer system.</title>
        <authorList>
            <person name="Anantharaman K."/>
            <person name="Brown C.T."/>
            <person name="Hug L.A."/>
            <person name="Sharon I."/>
            <person name="Castelle C.J."/>
            <person name="Probst A.J."/>
            <person name="Thomas B.C."/>
            <person name="Singh A."/>
            <person name="Wilkins M.J."/>
            <person name="Karaoz U."/>
            <person name="Brodie E.L."/>
            <person name="Williams K.H."/>
            <person name="Hubbard S.S."/>
            <person name="Banfield J.F."/>
        </authorList>
    </citation>
    <scope>NUCLEOTIDE SEQUENCE [LARGE SCALE GENOMIC DNA]</scope>
</reference>
<keyword evidence="6 7" id="KW-0472">Membrane</keyword>
<dbReference type="InterPro" id="IPR000045">
    <property type="entry name" value="Prepilin_IV_endopep_pep"/>
</dbReference>
<evidence type="ECO:0000313" key="11">
    <source>
        <dbReference type="Proteomes" id="UP000177053"/>
    </source>
</evidence>
<evidence type="ECO:0000256" key="1">
    <source>
        <dbReference type="ARBA" id="ARBA00004651"/>
    </source>
</evidence>
<dbReference type="Pfam" id="PF01478">
    <property type="entry name" value="Peptidase_A24"/>
    <property type="match status" value="1"/>
</dbReference>
<feature type="transmembrane region" description="Helical" evidence="7">
    <location>
        <begin position="147"/>
        <end position="164"/>
    </location>
</feature>
<dbReference type="EMBL" id="MGFS01000016">
    <property type="protein sequence ID" value="OGM11463.1"/>
    <property type="molecule type" value="Genomic_DNA"/>
</dbReference>
<feature type="transmembrane region" description="Helical" evidence="7">
    <location>
        <begin position="199"/>
        <end position="232"/>
    </location>
</feature>
<organism evidence="10 11">
    <name type="scientific">Candidatus Woesebacteria bacterium RBG_16_34_12</name>
    <dbReference type="NCBI Taxonomy" id="1802480"/>
    <lineage>
        <taxon>Bacteria</taxon>
        <taxon>Candidatus Woeseibacteriota</taxon>
    </lineage>
</organism>
<accession>A0A1F7X911</accession>
<comment type="caution">
    <text evidence="10">The sequence shown here is derived from an EMBL/GenBank/DDBJ whole genome shotgun (WGS) entry which is preliminary data.</text>
</comment>